<dbReference type="EMBL" id="KB097456">
    <property type="protein sequence ID" value="ESN97040.1"/>
    <property type="molecule type" value="Genomic_DNA"/>
</dbReference>
<dbReference type="AlphaFoldDB" id="T1FD89"/>
<dbReference type="PANTHER" id="PTHR10725">
    <property type="entry name" value="THAP DOMAIN-CONTAINING PROTEIN 9"/>
    <property type="match status" value="1"/>
</dbReference>
<organism evidence="3 4">
    <name type="scientific">Helobdella robusta</name>
    <name type="common">Californian leech</name>
    <dbReference type="NCBI Taxonomy" id="6412"/>
    <lineage>
        <taxon>Eukaryota</taxon>
        <taxon>Metazoa</taxon>
        <taxon>Spiralia</taxon>
        <taxon>Lophotrochozoa</taxon>
        <taxon>Annelida</taxon>
        <taxon>Clitellata</taxon>
        <taxon>Hirudinea</taxon>
        <taxon>Rhynchobdellida</taxon>
        <taxon>Glossiphoniidae</taxon>
        <taxon>Helobdella</taxon>
    </lineage>
</organism>
<dbReference type="Proteomes" id="UP000015101">
    <property type="component" value="Unassembled WGS sequence"/>
</dbReference>
<dbReference type="CTD" id="20206788"/>
<feature type="region of interest" description="Disordered" evidence="1">
    <location>
        <begin position="83"/>
        <end position="114"/>
    </location>
</feature>
<evidence type="ECO:0000313" key="3">
    <source>
        <dbReference type="EnsemblMetazoa" id="HelroP178484"/>
    </source>
</evidence>
<feature type="compositionally biased region" description="Basic and acidic residues" evidence="1">
    <location>
        <begin position="100"/>
        <end position="112"/>
    </location>
</feature>
<name>T1FD89_HELRO</name>
<accession>T1FD89</accession>
<keyword evidence="4" id="KW-1185">Reference proteome</keyword>
<dbReference type="InParanoid" id="T1FD89"/>
<evidence type="ECO:0000313" key="4">
    <source>
        <dbReference type="Proteomes" id="UP000015101"/>
    </source>
</evidence>
<dbReference type="KEGG" id="hro:HELRODRAFT_178484"/>
<dbReference type="HOGENOM" id="CLU_1760785_0_0_1"/>
<evidence type="ECO:0000313" key="2">
    <source>
        <dbReference type="EMBL" id="ESN97040.1"/>
    </source>
</evidence>
<protein>
    <submittedName>
        <fullName evidence="2 3">Uncharacterized protein</fullName>
    </submittedName>
</protein>
<reference evidence="4" key="1">
    <citation type="submission" date="2012-12" db="EMBL/GenBank/DDBJ databases">
        <authorList>
            <person name="Hellsten U."/>
            <person name="Grimwood J."/>
            <person name="Chapman J.A."/>
            <person name="Shapiro H."/>
            <person name="Aerts A."/>
            <person name="Otillar R.P."/>
            <person name="Terry A.Y."/>
            <person name="Boore J.L."/>
            <person name="Simakov O."/>
            <person name="Marletaz F."/>
            <person name="Cho S.-J."/>
            <person name="Edsinger-Gonzales E."/>
            <person name="Havlak P."/>
            <person name="Kuo D.-H."/>
            <person name="Larsson T."/>
            <person name="Lv J."/>
            <person name="Arendt D."/>
            <person name="Savage R."/>
            <person name="Osoegawa K."/>
            <person name="de Jong P."/>
            <person name="Lindberg D.R."/>
            <person name="Seaver E.C."/>
            <person name="Weisblat D.A."/>
            <person name="Putnam N.H."/>
            <person name="Grigoriev I.V."/>
            <person name="Rokhsar D.S."/>
        </authorList>
    </citation>
    <scope>NUCLEOTIDE SEQUENCE</scope>
</reference>
<dbReference type="PANTHER" id="PTHR10725:SF74">
    <property type="entry name" value="ERAP1-LIKE C-TERMINAL DOMAIN-CONTAINING PROTEIN"/>
    <property type="match status" value="1"/>
</dbReference>
<reference evidence="3" key="3">
    <citation type="submission" date="2015-06" db="UniProtKB">
        <authorList>
            <consortium name="EnsemblMetazoa"/>
        </authorList>
    </citation>
    <scope>IDENTIFICATION</scope>
</reference>
<gene>
    <name evidence="3" type="primary">20206788</name>
    <name evidence="2" type="ORF">HELRODRAFT_178484</name>
</gene>
<dbReference type="EMBL" id="AMQM01006457">
    <property type="status" value="NOT_ANNOTATED_CDS"/>
    <property type="molecule type" value="Genomic_DNA"/>
</dbReference>
<dbReference type="GeneID" id="20206788"/>
<dbReference type="EnsemblMetazoa" id="HelroT178484">
    <property type="protein sequence ID" value="HelroP178484"/>
    <property type="gene ID" value="HelroG178484"/>
</dbReference>
<sequence>MSTNFKTTTEEKIEVLQPSPVNLINRWVLRSALNFVSDGEVVREGGNAIKISSDLYISSLPMSHYIRCKTFCNRIVGAGSRSEIWPGSDSFHLTPENATDDERNSGLKEPVKQHSILSQRSTSCNFLNDLKCNDNNLESVRARDMNTS</sequence>
<dbReference type="RefSeq" id="XP_009024827.1">
    <property type="nucleotide sequence ID" value="XM_009026579.1"/>
</dbReference>
<proteinExistence type="predicted"/>
<reference evidence="2 4" key="2">
    <citation type="journal article" date="2013" name="Nature">
        <title>Insights into bilaterian evolution from three spiralian genomes.</title>
        <authorList>
            <person name="Simakov O."/>
            <person name="Marletaz F."/>
            <person name="Cho S.J."/>
            <person name="Edsinger-Gonzales E."/>
            <person name="Havlak P."/>
            <person name="Hellsten U."/>
            <person name="Kuo D.H."/>
            <person name="Larsson T."/>
            <person name="Lv J."/>
            <person name="Arendt D."/>
            <person name="Savage R."/>
            <person name="Osoegawa K."/>
            <person name="de Jong P."/>
            <person name="Grimwood J."/>
            <person name="Chapman J.A."/>
            <person name="Shapiro H."/>
            <person name="Aerts A."/>
            <person name="Otillar R.P."/>
            <person name="Terry A.Y."/>
            <person name="Boore J.L."/>
            <person name="Grigoriev I.V."/>
            <person name="Lindberg D.R."/>
            <person name="Seaver E.C."/>
            <person name="Weisblat D.A."/>
            <person name="Putnam N.H."/>
            <person name="Rokhsar D.S."/>
        </authorList>
    </citation>
    <scope>NUCLEOTIDE SEQUENCE</scope>
</reference>
<evidence type="ECO:0000256" key="1">
    <source>
        <dbReference type="SAM" id="MobiDB-lite"/>
    </source>
</evidence>